<evidence type="ECO:0000256" key="2">
    <source>
        <dbReference type="SAM" id="Phobius"/>
    </source>
</evidence>
<organism evidence="3 4">
    <name type="scientific">Marinobacterium aestuariivivens</name>
    <dbReference type="NCBI Taxonomy" id="1698799"/>
    <lineage>
        <taxon>Bacteria</taxon>
        <taxon>Pseudomonadati</taxon>
        <taxon>Pseudomonadota</taxon>
        <taxon>Gammaproteobacteria</taxon>
        <taxon>Oceanospirillales</taxon>
        <taxon>Oceanospirillaceae</taxon>
        <taxon>Marinobacterium</taxon>
    </lineage>
</organism>
<keyword evidence="2" id="KW-0472">Membrane</keyword>
<dbReference type="Proteomes" id="UP001596422">
    <property type="component" value="Unassembled WGS sequence"/>
</dbReference>
<evidence type="ECO:0000313" key="4">
    <source>
        <dbReference type="Proteomes" id="UP001596422"/>
    </source>
</evidence>
<keyword evidence="2" id="KW-0812">Transmembrane</keyword>
<dbReference type="EMBL" id="JBHSWE010000001">
    <property type="protein sequence ID" value="MFC6669777.1"/>
    <property type="molecule type" value="Genomic_DNA"/>
</dbReference>
<keyword evidence="4" id="KW-1185">Reference proteome</keyword>
<proteinExistence type="predicted"/>
<evidence type="ECO:0008006" key="5">
    <source>
        <dbReference type="Google" id="ProtNLM"/>
    </source>
</evidence>
<keyword evidence="2" id="KW-1133">Transmembrane helix</keyword>
<feature type="region of interest" description="Disordered" evidence="1">
    <location>
        <begin position="83"/>
        <end position="103"/>
    </location>
</feature>
<name>A0ABW1ZX58_9GAMM</name>
<evidence type="ECO:0000256" key="1">
    <source>
        <dbReference type="SAM" id="MobiDB-lite"/>
    </source>
</evidence>
<dbReference type="InterPro" id="IPR043427">
    <property type="entry name" value="YscJ/FliF"/>
</dbReference>
<gene>
    <name evidence="3" type="ORF">ACFQDL_06515</name>
</gene>
<sequence length="138" mass="14781">MINSPFAAPEGPVETEETPIWMQDWVWDLVKQLLAALFVLLLVFGVLRPILKNLASSGGREANAGLGSAGTVAAELEGLEGAELPDDRVTFGGGGGGDMLPSPNESFEYQINTIRSMVAEDPARVAQAVRQWVGENER</sequence>
<dbReference type="PANTHER" id="PTHR30046:SF0">
    <property type="entry name" value="FLAGELLAR M-RING PROTEIN"/>
    <property type="match status" value="1"/>
</dbReference>
<protein>
    <recommendedName>
        <fullName evidence="5">Flagellar M-ring C-terminal domain-containing protein</fullName>
    </recommendedName>
</protein>
<dbReference type="PANTHER" id="PTHR30046">
    <property type="entry name" value="FLAGELLAR M-RING PROTEIN"/>
    <property type="match status" value="1"/>
</dbReference>
<accession>A0ABW1ZX58</accession>
<feature type="transmembrane region" description="Helical" evidence="2">
    <location>
        <begin position="33"/>
        <end position="51"/>
    </location>
</feature>
<comment type="caution">
    <text evidence="3">The sequence shown here is derived from an EMBL/GenBank/DDBJ whole genome shotgun (WGS) entry which is preliminary data.</text>
</comment>
<evidence type="ECO:0000313" key="3">
    <source>
        <dbReference type="EMBL" id="MFC6669777.1"/>
    </source>
</evidence>
<reference evidence="4" key="1">
    <citation type="journal article" date="2019" name="Int. J. Syst. Evol. Microbiol.">
        <title>The Global Catalogue of Microorganisms (GCM) 10K type strain sequencing project: providing services to taxonomists for standard genome sequencing and annotation.</title>
        <authorList>
            <consortium name="The Broad Institute Genomics Platform"/>
            <consortium name="The Broad Institute Genome Sequencing Center for Infectious Disease"/>
            <person name="Wu L."/>
            <person name="Ma J."/>
        </authorList>
    </citation>
    <scope>NUCLEOTIDE SEQUENCE [LARGE SCALE GENOMIC DNA]</scope>
    <source>
        <strain evidence="4">NBRC 111756</strain>
    </source>
</reference>